<dbReference type="Proteomes" id="UP000824782">
    <property type="component" value="Unassembled WGS sequence"/>
</dbReference>
<comment type="caution">
    <text evidence="1">The sequence shown here is derived from an EMBL/GenBank/DDBJ whole genome shotgun (WGS) entry which is preliminary data.</text>
</comment>
<dbReference type="AlphaFoldDB" id="A0AAV7A0G4"/>
<reference evidence="1" key="1">
    <citation type="thesis" date="2020" institute="ProQuest LLC" country="789 East Eisenhower Parkway, Ann Arbor, MI, USA">
        <title>Comparative Genomics and Chromosome Evolution.</title>
        <authorList>
            <person name="Mudd A.B."/>
        </authorList>
    </citation>
    <scope>NUCLEOTIDE SEQUENCE</scope>
    <source>
        <strain evidence="1">237g6f4</strain>
        <tissue evidence="1">Blood</tissue>
    </source>
</reference>
<dbReference type="EMBL" id="WNYA01000005">
    <property type="protein sequence ID" value="KAG8572020.1"/>
    <property type="molecule type" value="Genomic_DNA"/>
</dbReference>
<evidence type="ECO:0000313" key="3">
    <source>
        <dbReference type="Proteomes" id="UP000824782"/>
    </source>
</evidence>
<proteinExistence type="predicted"/>
<evidence type="ECO:0000313" key="2">
    <source>
        <dbReference type="EMBL" id="KAG8572020.1"/>
    </source>
</evidence>
<accession>A0AAV7A0G4</accession>
<organism evidence="1 3">
    <name type="scientific">Engystomops pustulosus</name>
    <name type="common">Tungara frog</name>
    <name type="synonym">Physalaemus pustulosus</name>
    <dbReference type="NCBI Taxonomy" id="76066"/>
    <lineage>
        <taxon>Eukaryota</taxon>
        <taxon>Metazoa</taxon>
        <taxon>Chordata</taxon>
        <taxon>Craniata</taxon>
        <taxon>Vertebrata</taxon>
        <taxon>Euteleostomi</taxon>
        <taxon>Amphibia</taxon>
        <taxon>Batrachia</taxon>
        <taxon>Anura</taxon>
        <taxon>Neobatrachia</taxon>
        <taxon>Hyloidea</taxon>
        <taxon>Leptodactylidae</taxon>
        <taxon>Leiuperinae</taxon>
        <taxon>Engystomops</taxon>
    </lineage>
</organism>
<name>A0AAV7A0G4_ENGPU</name>
<gene>
    <name evidence="1" type="ORF">GDO81_004277</name>
    <name evidence="2" type="ORF">GDO81_011883</name>
</gene>
<evidence type="ECO:0000313" key="1">
    <source>
        <dbReference type="EMBL" id="KAG8551803.1"/>
    </source>
</evidence>
<keyword evidence="3" id="KW-1185">Reference proteome</keyword>
<dbReference type="EMBL" id="WNYA01000011">
    <property type="protein sequence ID" value="KAG8551803.1"/>
    <property type="molecule type" value="Genomic_DNA"/>
</dbReference>
<protein>
    <submittedName>
        <fullName evidence="1">Uncharacterized protein</fullName>
    </submittedName>
</protein>
<sequence>MGSLLGSFYCTGTSGVPPITNLVKTKLENLNCASFFLTPAVCPACKLLAHVWYCRTQDNPQNDFWGVCLKWHGLGTVYEAQK</sequence>